<keyword evidence="2" id="KW-1185">Reference proteome</keyword>
<reference evidence="1 2" key="1">
    <citation type="journal article" date="2013" name="Mar. Genomics">
        <title>Expression of sulfatases in Rhodopirellula baltica and the diversity of sulfatases in the genus Rhodopirellula.</title>
        <authorList>
            <person name="Wegner C.E."/>
            <person name="Richter-Heitmann T."/>
            <person name="Klindworth A."/>
            <person name="Klockow C."/>
            <person name="Richter M."/>
            <person name="Achstetter T."/>
            <person name="Glockner F.O."/>
            <person name="Harder J."/>
        </authorList>
    </citation>
    <scope>NUCLEOTIDE SEQUENCE [LARGE SCALE GENOMIC DNA]</scope>
    <source>
        <strain evidence="1 2">SM41</strain>
    </source>
</reference>
<evidence type="ECO:0008006" key="3">
    <source>
        <dbReference type="Google" id="ProtNLM"/>
    </source>
</evidence>
<dbReference type="PATRIC" id="fig|1263870.3.peg.1543"/>
<name>M5UM79_9BACT</name>
<organism evidence="1 2">
    <name type="scientific">Rhodopirellula sallentina SM41</name>
    <dbReference type="NCBI Taxonomy" id="1263870"/>
    <lineage>
        <taxon>Bacteria</taxon>
        <taxon>Pseudomonadati</taxon>
        <taxon>Planctomycetota</taxon>
        <taxon>Planctomycetia</taxon>
        <taxon>Pirellulales</taxon>
        <taxon>Pirellulaceae</taxon>
        <taxon>Rhodopirellula</taxon>
    </lineage>
</organism>
<gene>
    <name evidence="1" type="ORF">RSSM_01439</name>
</gene>
<dbReference type="AlphaFoldDB" id="M5UM79"/>
<dbReference type="EMBL" id="ANOH01000110">
    <property type="protein sequence ID" value="EMI57113.1"/>
    <property type="molecule type" value="Genomic_DNA"/>
</dbReference>
<protein>
    <recommendedName>
        <fullName evidence="3">Replication initiator protein A</fullName>
    </recommendedName>
</protein>
<dbReference type="Proteomes" id="UP000011885">
    <property type="component" value="Unassembled WGS sequence"/>
</dbReference>
<evidence type="ECO:0000313" key="1">
    <source>
        <dbReference type="EMBL" id="EMI57113.1"/>
    </source>
</evidence>
<proteinExistence type="predicted"/>
<accession>M5UM79</accession>
<comment type="caution">
    <text evidence="1">The sequence shown here is derived from an EMBL/GenBank/DDBJ whole genome shotgun (WGS) entry which is preliminary data.</text>
</comment>
<evidence type="ECO:0000313" key="2">
    <source>
        <dbReference type="Proteomes" id="UP000011885"/>
    </source>
</evidence>
<dbReference type="RefSeq" id="WP_008675818.1">
    <property type="nucleotide sequence ID" value="NZ_ANOH01000110.1"/>
</dbReference>
<sequence>MEHALCPLDATKAIRPGLLYDASYQYTDKNRNRKTARAQVAAPFGFSPNDELYLYGLLSLTFAQADPSVDFYATPHWCLKQLGLVDSKNSDGKRYRIFREAIRRLSGVVYTNDRFFDPVRGEHRDVAFGFLKYSLPIDPESSRAWHFVHDSQWFQFCRAVQGSFSFDFQTYRQLDFASRRLFLLLQKMFHRIDATPRFELRSLGVETLGFNDSLATKEIKQKLIRVAGTLLDLKAIRLPASCKAIRDLFQKERKGVFSVTFHRGSYFDGQPYRTVFTAKDSPLYEPLEKIGFDTATIKRLIGQYRPSLIQQWSDITLSAIEQKRINQSPEAFFMYHVKLASEQKTTPPDWWRELRKAEFATERANRPSEPDDEQAFNDYLAHEGREAFERVMNKLFVGLRESGQTEPEARSNAEYTAKVNLRRTYRVQSKTDSSGGMLSMAELLKRWQ</sequence>